<organism evidence="1 2">
    <name type="scientific">Scytalidium lignicola</name>
    <name type="common">Hyphomycete</name>
    <dbReference type="NCBI Taxonomy" id="5539"/>
    <lineage>
        <taxon>Eukaryota</taxon>
        <taxon>Fungi</taxon>
        <taxon>Dikarya</taxon>
        <taxon>Ascomycota</taxon>
        <taxon>Pezizomycotina</taxon>
        <taxon>Leotiomycetes</taxon>
        <taxon>Leotiomycetes incertae sedis</taxon>
        <taxon>Scytalidium</taxon>
    </lineage>
</organism>
<reference evidence="1 2" key="1">
    <citation type="submission" date="2018-05" db="EMBL/GenBank/DDBJ databases">
        <title>Draft genome sequence of Scytalidium lignicola DSM 105466, a ubiquitous saprotrophic fungus.</title>
        <authorList>
            <person name="Buettner E."/>
            <person name="Gebauer A.M."/>
            <person name="Hofrichter M."/>
            <person name="Liers C."/>
            <person name="Kellner H."/>
        </authorList>
    </citation>
    <scope>NUCLEOTIDE SEQUENCE [LARGE SCALE GENOMIC DNA]</scope>
    <source>
        <strain evidence="1 2">DSM 105466</strain>
    </source>
</reference>
<accession>A0A3E2HAB8</accession>
<protein>
    <submittedName>
        <fullName evidence="1">Uncharacterized protein</fullName>
    </submittedName>
</protein>
<dbReference type="OMA" id="TNWFEVW"/>
<name>A0A3E2HAB8_SCYLI</name>
<sequence length="662" mass="75389">MVQIPVGFDLPAFIFGGLGCLSSIPVGIKLWTAYYPEGKLAARIAKLRVTRALMEEGERDRRTSPETMATLRELVNTLKYKIATLNRGRFEQGAQISEQEAQILEQGEQIAILERVIAEQTHTIGYVNHATSYLPLPIAQVQRPAATYQANGHRERLLSKDLLPSRSFTFLKVEMSLEPVFSEDTFNIEKCIELHNELVSIGFERSGLDSDDVRLLTWWDVYGDQCDAEGITQKLIPTVINFLKGAQLVDPEFIESNYEYKNLFYYLQNLSIPETILSNRYITDGLDQEPPQYVLLYQVTDIVSHSCGILFNQYTLKVRVAFSIFDTMEDVEMLWVSLQTILQQYLDMVDLGKVTAGEDDTNTDCDSDRESEEEIKGKKDWSPWILHPHSDEILSRTLRAFENLLHAIEDRMPNGISSASGEETTHLNTDVEGRFNQVISDLISNNQLEKDGFITKFLRQAIYLAKSPIQFIAPGIRFLTPDSISNQPFHNIDFHTSPNYNPILLFPMMKTDGSLHTTTFLNKDDIPFSYAYNKDNFAYPCGLWVGDYDLECGDFDDACLLLFPKVMAAGGESEHHLRSTDGFVLGDQDDSSLITGLYQTRCNPFIPSHNVELFRILENWVQLVESGIWEVDECGIVGGIEKWKEANERQEIAKHYRIESTW</sequence>
<evidence type="ECO:0000313" key="2">
    <source>
        <dbReference type="Proteomes" id="UP000258309"/>
    </source>
</evidence>
<comment type="caution">
    <text evidence="1">The sequence shown here is derived from an EMBL/GenBank/DDBJ whole genome shotgun (WGS) entry which is preliminary data.</text>
</comment>
<feature type="non-terminal residue" evidence="1">
    <location>
        <position position="662"/>
    </location>
</feature>
<dbReference type="AlphaFoldDB" id="A0A3E2HAB8"/>
<dbReference type="EMBL" id="NCSJ02000102">
    <property type="protein sequence ID" value="RFU30349.1"/>
    <property type="molecule type" value="Genomic_DNA"/>
</dbReference>
<keyword evidence="2" id="KW-1185">Reference proteome</keyword>
<dbReference type="Proteomes" id="UP000258309">
    <property type="component" value="Unassembled WGS sequence"/>
</dbReference>
<evidence type="ECO:0000313" key="1">
    <source>
        <dbReference type="EMBL" id="RFU30349.1"/>
    </source>
</evidence>
<proteinExistence type="predicted"/>
<dbReference type="OrthoDB" id="3029470at2759"/>
<gene>
    <name evidence="1" type="ORF">B7463_g5997</name>
</gene>
<feature type="non-terminal residue" evidence="1">
    <location>
        <position position="1"/>
    </location>
</feature>